<dbReference type="Proteomes" id="UP001203972">
    <property type="component" value="Unassembled WGS sequence"/>
</dbReference>
<evidence type="ECO:0000313" key="2">
    <source>
        <dbReference type="EMBL" id="MCR0234285.1"/>
    </source>
</evidence>
<reference evidence="2" key="1">
    <citation type="journal article" date="2022" name="Clin. Infect. Dis.">
        <title>Association between Clostridium innocuum and antibiotic-associated diarrhea in adults and children: A cross-sectional study and comparative genomics analysis.</title>
        <authorList>
            <person name="Cherny K.E."/>
            <person name="Muscat E.B."/>
            <person name="Balaji A."/>
            <person name="Mukherjee J."/>
            <person name="Ozer E.A."/>
            <person name="Angarone M.P."/>
            <person name="Hauser A.R."/>
            <person name="Sichel J.S."/>
            <person name="Amponsah E."/>
            <person name="Kociolek L.K."/>
        </authorList>
    </citation>
    <scope>NUCLEOTIDE SEQUENCE</scope>
    <source>
        <strain evidence="2">NU1-AC-029v</strain>
    </source>
</reference>
<protein>
    <submittedName>
        <fullName evidence="2">Transposase</fullName>
    </submittedName>
</protein>
<evidence type="ECO:0000313" key="3">
    <source>
        <dbReference type="Proteomes" id="UP001203972"/>
    </source>
</evidence>
<accession>A0AAP2UPW3</accession>
<gene>
    <name evidence="2" type="ORF">MKC95_16065</name>
</gene>
<dbReference type="InterPro" id="IPR002560">
    <property type="entry name" value="Transposase_DDE"/>
</dbReference>
<name>A0AAP2UPW3_CLOIN</name>
<dbReference type="EMBL" id="JAKTMA010000030">
    <property type="protein sequence ID" value="MCR0234285.1"/>
    <property type="molecule type" value="Genomic_DNA"/>
</dbReference>
<feature type="domain" description="Transposase IS204/IS1001/IS1096/IS1165 DDE" evidence="1">
    <location>
        <begin position="1"/>
        <end position="33"/>
    </location>
</feature>
<organism evidence="2 3">
    <name type="scientific">Clostridium innocuum</name>
    <dbReference type="NCBI Taxonomy" id="1522"/>
    <lineage>
        <taxon>Bacteria</taxon>
        <taxon>Bacillati</taxon>
        <taxon>Bacillota</taxon>
        <taxon>Clostridia</taxon>
        <taxon>Eubacteriales</taxon>
        <taxon>Clostridiaceae</taxon>
        <taxon>Clostridium</taxon>
    </lineage>
</organism>
<proteinExistence type="predicted"/>
<comment type="caution">
    <text evidence="2">The sequence shown here is derived from an EMBL/GenBank/DDBJ whole genome shotgun (WGS) entry which is preliminary data.</text>
</comment>
<evidence type="ECO:0000259" key="1">
    <source>
        <dbReference type="Pfam" id="PF01610"/>
    </source>
</evidence>
<sequence length="53" mass="6255">MNNGIIENRNKVIKCIKHNANGYSNWKRFRNRLMYVLDKDATYRLNPIKGDAS</sequence>
<dbReference type="Pfam" id="PF01610">
    <property type="entry name" value="DDE_Tnp_ISL3"/>
    <property type="match status" value="1"/>
</dbReference>
<dbReference type="RefSeq" id="WP_207636080.1">
    <property type="nucleotide sequence ID" value="NZ_BAABXQ010000002.1"/>
</dbReference>
<dbReference type="AlphaFoldDB" id="A0AAP2UPW3"/>